<dbReference type="PANTHER" id="PTHR30332:SF17">
    <property type="entry name" value="TYPE IV PILIATION SYSTEM PROTEIN DR_0774-RELATED"/>
    <property type="match status" value="1"/>
</dbReference>
<evidence type="ECO:0000256" key="5">
    <source>
        <dbReference type="ARBA" id="ARBA00023237"/>
    </source>
</evidence>
<dbReference type="AlphaFoldDB" id="A0A5E4WM03"/>
<dbReference type="InterPro" id="IPR011662">
    <property type="entry name" value="Secretin/TonB_short_N"/>
</dbReference>
<keyword evidence="10" id="KW-1133">Transmembrane helix</keyword>
<accession>A0A5E4WM03</accession>
<feature type="compositionally biased region" description="Pro residues" evidence="9">
    <location>
        <begin position="688"/>
        <end position="702"/>
    </location>
</feature>
<keyword evidence="13" id="KW-1185">Reference proteome</keyword>
<organism evidence="12 13">
    <name type="scientific">Pandoraea anhela</name>
    <dbReference type="NCBI Taxonomy" id="2508295"/>
    <lineage>
        <taxon>Bacteria</taxon>
        <taxon>Pseudomonadati</taxon>
        <taxon>Pseudomonadota</taxon>
        <taxon>Betaproteobacteria</taxon>
        <taxon>Burkholderiales</taxon>
        <taxon>Burkholderiaceae</taxon>
        <taxon>Pandoraea</taxon>
    </lineage>
</organism>
<feature type="repeat" description="TPR" evidence="6">
    <location>
        <begin position="98"/>
        <end position="131"/>
    </location>
</feature>
<feature type="domain" description="Secretin/TonB short N-terminal" evidence="11">
    <location>
        <begin position="233"/>
        <end position="284"/>
    </location>
</feature>
<feature type="compositionally biased region" description="Low complexity" evidence="9">
    <location>
        <begin position="8"/>
        <end position="22"/>
    </location>
</feature>
<evidence type="ECO:0000256" key="7">
    <source>
        <dbReference type="RuleBase" id="RU004003"/>
    </source>
</evidence>
<sequence length="731" mass="78028">MKLPVVSPPSSQAAPSAHAARSRRSFATTRATVWRATAVLALVALSGCAAQMALRDGRDLIAHDQPEAGLKKLQEASQRDPANGEYRLIYLNARDKMLTDFIASGEKEMTAGKYQAARPWFKRVLDLDPNNEKAKTDLRTLDALLRHQNMMKQASISMDERRFDAARKTLEQILRERPDNDAARAMLAEVESRAAQPVLSAELSDAFRQPLSIEFRDAPLRQVFQVIAQRSGLNFVFDKDLKTDTKVSISLRNSTVEQALYFMLVTNQLEQQVMDNNTLLIYPNLPAKVREYKEMVVRTFFLNNADAKLVAASLKTLTKSTDIVVDEKLNAVIVRDTPEAIKVAEQIVALQDRAEPEVVLDVEVLEITRTRLQNLGIQWPDKVTLSPLASAGNGAALTLADLLSPTRNSVSVGNPSATINLNATDGDTNILANPRIRVRNKEKAKILIGDKVPVISTTVGAGVGAFASESVSYIDVGLTLNVEPTVYMNDQVGIRIAMEVSSLGTQTVTKSGSTVFQIGTRQASTVLQLKDGENQVLAGLLNNQEQTSGNKIPGLGDFPILGRLFGNTTNNDKKTEIVLSITPHIVRNVARPAESATEFLSGTQGNFRRRPAPALPDATPRPQTSTVVPGVVMTTSGAGGAAVSANGLSLYEASHGAPAAAAPTTPAPAAPVAPLPPPAAVPQAGGAVPPPPGNPVPAPAPTPTTVLGPTSDPVPLSSQQPVPVGGAPAPR</sequence>
<evidence type="ECO:0000256" key="8">
    <source>
        <dbReference type="RuleBase" id="RU004004"/>
    </source>
</evidence>
<dbReference type="Pfam" id="PF03958">
    <property type="entry name" value="Secretin_N"/>
    <property type="match status" value="1"/>
</dbReference>
<dbReference type="EMBL" id="CABPSB010000012">
    <property type="protein sequence ID" value="VVE24670.1"/>
    <property type="molecule type" value="Genomic_DNA"/>
</dbReference>
<dbReference type="GO" id="GO:0015627">
    <property type="term" value="C:type II protein secretion system complex"/>
    <property type="evidence" value="ECO:0007669"/>
    <property type="project" value="TreeGrafter"/>
</dbReference>
<feature type="region of interest" description="Disordered" evidence="9">
    <location>
        <begin position="658"/>
        <end position="731"/>
    </location>
</feature>
<dbReference type="Gene3D" id="1.25.40.10">
    <property type="entry name" value="Tetratricopeptide repeat domain"/>
    <property type="match status" value="1"/>
</dbReference>
<dbReference type="Pfam" id="PF07660">
    <property type="entry name" value="STN"/>
    <property type="match status" value="1"/>
</dbReference>
<evidence type="ECO:0000256" key="4">
    <source>
        <dbReference type="ARBA" id="ARBA00023136"/>
    </source>
</evidence>
<dbReference type="SUPFAM" id="SSF48452">
    <property type="entry name" value="TPR-like"/>
    <property type="match status" value="1"/>
</dbReference>
<comment type="subcellular location">
    <subcellularLocation>
        <location evidence="8">Cell outer membrane</location>
    </subcellularLocation>
    <subcellularLocation>
        <location evidence="1">Membrane</location>
    </subcellularLocation>
</comment>
<evidence type="ECO:0000256" key="3">
    <source>
        <dbReference type="ARBA" id="ARBA00022729"/>
    </source>
</evidence>
<feature type="region of interest" description="Disordered" evidence="9">
    <location>
        <begin position="594"/>
        <end position="626"/>
    </location>
</feature>
<evidence type="ECO:0000313" key="12">
    <source>
        <dbReference type="EMBL" id="VVE24670.1"/>
    </source>
</evidence>
<dbReference type="Proteomes" id="UP000406256">
    <property type="component" value="Unassembled WGS sequence"/>
</dbReference>
<dbReference type="InterPro" id="IPR019734">
    <property type="entry name" value="TPR_rpt"/>
</dbReference>
<feature type="compositionally biased region" description="Pro residues" evidence="9">
    <location>
        <begin position="665"/>
        <end position="680"/>
    </location>
</feature>
<dbReference type="InterPro" id="IPR050810">
    <property type="entry name" value="Bact_Secretion_Sys_Channel"/>
</dbReference>
<reference evidence="12 13" key="1">
    <citation type="submission" date="2019-08" db="EMBL/GenBank/DDBJ databases">
        <authorList>
            <person name="Peeters C."/>
        </authorList>
    </citation>
    <scope>NUCLEOTIDE SEQUENCE [LARGE SCALE GENOMIC DNA]</scope>
    <source>
        <strain evidence="12 13">LMG 31108</strain>
    </source>
</reference>
<dbReference type="RefSeq" id="WP_150669910.1">
    <property type="nucleotide sequence ID" value="NZ_CABPSB010000012.1"/>
</dbReference>
<dbReference type="GO" id="GO:0009279">
    <property type="term" value="C:cell outer membrane"/>
    <property type="evidence" value="ECO:0007669"/>
    <property type="project" value="UniProtKB-SubCell"/>
</dbReference>
<keyword evidence="6" id="KW-0802">TPR repeat</keyword>
<feature type="region of interest" description="Disordered" evidence="9">
    <location>
        <begin position="1"/>
        <end position="22"/>
    </location>
</feature>
<protein>
    <submittedName>
        <fullName evidence="12">General secretion pathway protein GspD</fullName>
    </submittedName>
</protein>
<name>A0A5E4WM03_9BURK</name>
<evidence type="ECO:0000313" key="13">
    <source>
        <dbReference type="Proteomes" id="UP000406256"/>
    </source>
</evidence>
<evidence type="ECO:0000256" key="9">
    <source>
        <dbReference type="SAM" id="MobiDB-lite"/>
    </source>
</evidence>
<evidence type="ECO:0000256" key="2">
    <source>
        <dbReference type="ARBA" id="ARBA00022448"/>
    </source>
</evidence>
<evidence type="ECO:0000256" key="10">
    <source>
        <dbReference type="SAM" id="Phobius"/>
    </source>
</evidence>
<dbReference type="SMART" id="SM00965">
    <property type="entry name" value="STN"/>
    <property type="match status" value="1"/>
</dbReference>
<keyword evidence="3" id="KW-0732">Signal</keyword>
<dbReference type="InterPro" id="IPR005644">
    <property type="entry name" value="NolW-like"/>
</dbReference>
<dbReference type="InterPro" id="IPR011990">
    <property type="entry name" value="TPR-like_helical_dom_sf"/>
</dbReference>
<dbReference type="PROSITE" id="PS50005">
    <property type="entry name" value="TPR"/>
    <property type="match status" value="1"/>
</dbReference>
<gene>
    <name evidence="12" type="ORF">PAN31108_03313</name>
</gene>
<feature type="compositionally biased region" description="Low complexity" evidence="9">
    <location>
        <begin position="703"/>
        <end position="724"/>
    </location>
</feature>
<dbReference type="PRINTS" id="PR00811">
    <property type="entry name" value="BCTERIALGSPD"/>
</dbReference>
<comment type="similarity">
    <text evidence="7">Belongs to the bacterial secretin family.</text>
</comment>
<evidence type="ECO:0000256" key="1">
    <source>
        <dbReference type="ARBA" id="ARBA00004370"/>
    </source>
</evidence>
<evidence type="ECO:0000259" key="11">
    <source>
        <dbReference type="SMART" id="SM00965"/>
    </source>
</evidence>
<dbReference type="InterPro" id="IPR004846">
    <property type="entry name" value="T2SS/T3SS_dom"/>
</dbReference>
<dbReference type="InterPro" id="IPR001775">
    <property type="entry name" value="GspD/PilQ"/>
</dbReference>
<proteinExistence type="inferred from homology"/>
<keyword evidence="4 10" id="KW-0472">Membrane</keyword>
<evidence type="ECO:0000256" key="6">
    <source>
        <dbReference type="PROSITE-ProRule" id="PRU00339"/>
    </source>
</evidence>
<dbReference type="InterPro" id="IPR038591">
    <property type="entry name" value="NolW-like_sf"/>
</dbReference>
<keyword evidence="5" id="KW-0998">Cell outer membrane</keyword>
<keyword evidence="2 8" id="KW-0813">Transport</keyword>
<dbReference type="Pfam" id="PF00263">
    <property type="entry name" value="Secretin"/>
    <property type="match status" value="1"/>
</dbReference>
<dbReference type="Gene3D" id="3.30.1370.120">
    <property type="match status" value="1"/>
</dbReference>
<dbReference type="Gene3D" id="3.30.1370.130">
    <property type="match status" value="1"/>
</dbReference>
<feature type="transmembrane region" description="Helical" evidence="10">
    <location>
        <begin position="33"/>
        <end position="54"/>
    </location>
</feature>
<dbReference type="GO" id="GO:0009306">
    <property type="term" value="P:protein secretion"/>
    <property type="evidence" value="ECO:0007669"/>
    <property type="project" value="InterPro"/>
</dbReference>
<dbReference type="PANTHER" id="PTHR30332">
    <property type="entry name" value="PROBABLE GENERAL SECRETION PATHWAY PROTEIN D"/>
    <property type="match status" value="1"/>
</dbReference>
<dbReference type="OrthoDB" id="9775455at2"/>
<keyword evidence="10" id="KW-0812">Transmembrane</keyword>